<proteinExistence type="predicted"/>
<accession>X0UD00</accession>
<gene>
    <name evidence="1" type="ORF">S01H1_21895</name>
</gene>
<comment type="caution">
    <text evidence="1">The sequence shown here is derived from an EMBL/GenBank/DDBJ whole genome shotgun (WGS) entry which is preliminary data.</text>
</comment>
<evidence type="ECO:0000313" key="1">
    <source>
        <dbReference type="EMBL" id="GAF98267.1"/>
    </source>
</evidence>
<sequence>HNKIDVMIEGKHFTSYLYGCENYRLVKGADEHDKGFLAKPVLFPVHTPSGIAVNRGYPLLEVEGEEKDHPHQVGIFFACDNVNDNGFWNNATSSPQIRHAKVTKMKGGTGKGKLSTAMHWVSTSGQTLLEENRDMVFIAGEDEYVIDLSINLTALDTKVVFKDTKEGMFAIRVADWLREDEGSGKYLSSNGDESPVNKNIWGKRAQWVRLQGEKDGKTIGTAIFNHPTS</sequence>
<organism evidence="1">
    <name type="scientific">marine sediment metagenome</name>
    <dbReference type="NCBI Taxonomy" id="412755"/>
    <lineage>
        <taxon>unclassified sequences</taxon>
        <taxon>metagenomes</taxon>
        <taxon>ecological metagenomes</taxon>
    </lineage>
</organism>
<dbReference type="EMBL" id="BARS01012236">
    <property type="protein sequence ID" value="GAF98267.1"/>
    <property type="molecule type" value="Genomic_DNA"/>
</dbReference>
<dbReference type="InterPro" id="IPR029475">
    <property type="entry name" value="DUF6807"/>
</dbReference>
<dbReference type="Pfam" id="PF14100">
    <property type="entry name" value="DUF6807"/>
    <property type="match status" value="1"/>
</dbReference>
<feature type="non-terminal residue" evidence="1">
    <location>
        <position position="1"/>
    </location>
</feature>
<protein>
    <submittedName>
        <fullName evidence="1">Uncharacterized protein</fullName>
    </submittedName>
</protein>
<feature type="non-terminal residue" evidence="1">
    <location>
        <position position="229"/>
    </location>
</feature>
<name>X0UD00_9ZZZZ</name>
<reference evidence="1" key="1">
    <citation type="journal article" date="2014" name="Front. Microbiol.">
        <title>High frequency of phylogenetically diverse reductive dehalogenase-homologous genes in deep subseafloor sedimentary metagenomes.</title>
        <authorList>
            <person name="Kawai M."/>
            <person name="Futagami T."/>
            <person name="Toyoda A."/>
            <person name="Takaki Y."/>
            <person name="Nishi S."/>
            <person name="Hori S."/>
            <person name="Arai W."/>
            <person name="Tsubouchi T."/>
            <person name="Morono Y."/>
            <person name="Uchiyama I."/>
            <person name="Ito T."/>
            <person name="Fujiyama A."/>
            <person name="Inagaki F."/>
            <person name="Takami H."/>
        </authorList>
    </citation>
    <scope>NUCLEOTIDE SEQUENCE</scope>
    <source>
        <strain evidence="1">Expedition CK06-06</strain>
    </source>
</reference>
<dbReference type="AlphaFoldDB" id="X0UD00"/>